<dbReference type="PANTHER" id="PTHR12563:SF17">
    <property type="entry name" value="DIHYDROXYACETONE PHOSPHATE ACYLTRANSFERASE"/>
    <property type="match status" value="1"/>
</dbReference>
<dbReference type="PANTHER" id="PTHR12563">
    <property type="entry name" value="GLYCEROL-3-PHOSPHATE ACYLTRANSFERASE"/>
    <property type="match status" value="1"/>
</dbReference>
<dbReference type="Pfam" id="PF19277">
    <property type="entry name" value="GPAT_C"/>
    <property type="match status" value="1"/>
</dbReference>
<dbReference type="Pfam" id="PF01553">
    <property type="entry name" value="Acyltransferase"/>
    <property type="match status" value="1"/>
</dbReference>
<comment type="similarity">
    <text evidence="3">Belongs to the GPAT/DAPAT family.</text>
</comment>
<sequence length="836" mass="95834">MFILRRLFSGIGLNPELKTTLGGLPDNAVIVYASKTKSYFEFLCYYTRYMQAGLPCPRLGLDCSVRVWQPVGRMLRIAIAQMRFFLRHFSFRDPYRSGFIRDEIDRGTTAFLPLVEKRDFYRRFIKSKTDPIRHLVDLQRTLDRPICIIPQLMFFSNHPASTWPTLTDIFFGSPQKPGKLRRLATLFRKPGNIFIEVSDPINLKQFLDSRDNRERSSEYLALKLRRDLLSQINAHRKSITGPSIKPPEEIKQEILTAEELRQFMGSYARRRKMTTFRAHREAMGYVDEIAANYSPAFINIIHRVTQRLLATLFESVSFSSEALSDIKRSARKGPIVFMPAHKSHMDSLLLSFTLYDNHMPCPHVFAGKNLAFWPMAPLFRRVGAFFVRRSFKGAVFYAKVFSAYIFQVLKEGFNLAVYIEGTRSRSGKLLHPQLGMLSILLHAYFAGACRDLIFVPVFIAYDRIPDEGSYLHEISGGKKSPENFRQMLKAKRLLKNRYGKVHLNFGRPLPLSDVLAEQALTGAVLSSKQQNSLCRDIGARVMNAIDRQTVVTPQSLVAGALLSGGRELVSRKELNFRVEAAMNLFCAQGSCIAGTLADGHPPAVQGALFHYQRRKFIQRVDDKTKGQVRQDAYRIVENRRNALDYYKNISICHFIPPAFTALAILEKDAFQFSAADLHDTYRRLQDLFGEEFNPDPDHPPAYIVRKTVKALIDNAILVPHPVMPDTYNLSSEGFRKLVFFAGYVEPFLESYRTALVYFAKNRRNHHDKPKMLKKMLAIGNRMHRQGEIRLKESISKANYDNAIAFFTKNGVRGSEDEGNVRRWNEVLEGYQNLISR</sequence>
<keyword evidence="7" id="KW-0472">Membrane</keyword>
<evidence type="ECO:0000256" key="6">
    <source>
        <dbReference type="ARBA" id="ARBA00022679"/>
    </source>
</evidence>
<dbReference type="EMBL" id="AP021874">
    <property type="protein sequence ID" value="BBO66464.1"/>
    <property type="molecule type" value="Genomic_DNA"/>
</dbReference>
<evidence type="ECO:0000256" key="9">
    <source>
        <dbReference type="ARBA" id="ARBA00048427"/>
    </source>
</evidence>
<dbReference type="GO" id="GO:0004366">
    <property type="term" value="F:glycerol-3-phosphate O-acyltransferase activity"/>
    <property type="evidence" value="ECO:0007669"/>
    <property type="project" value="UniProtKB-EC"/>
</dbReference>
<dbReference type="InterPro" id="IPR045520">
    <property type="entry name" value="GPAT/DHAPAT_C"/>
</dbReference>
<gene>
    <name evidence="11" type="ORF">DSCA_03940</name>
</gene>
<dbReference type="InterPro" id="IPR022284">
    <property type="entry name" value="GPAT/DHAPAT"/>
</dbReference>
<comment type="catalytic activity">
    <reaction evidence="9">
        <text>sn-glycerol 3-phosphate + an acyl-CoA = a 1-acyl-sn-glycero-3-phosphate + CoA</text>
        <dbReference type="Rhea" id="RHEA:15325"/>
        <dbReference type="ChEBI" id="CHEBI:57287"/>
        <dbReference type="ChEBI" id="CHEBI:57597"/>
        <dbReference type="ChEBI" id="CHEBI:57970"/>
        <dbReference type="ChEBI" id="CHEBI:58342"/>
        <dbReference type="EC" id="2.3.1.15"/>
    </reaction>
</comment>
<dbReference type="SMART" id="SM00563">
    <property type="entry name" value="PlsC"/>
    <property type="match status" value="1"/>
</dbReference>
<dbReference type="EC" id="2.3.1.15" evidence="4"/>
<dbReference type="KEGG" id="dalk:DSCA_03940"/>
<dbReference type="GO" id="GO:0016024">
    <property type="term" value="P:CDP-diacylglycerol biosynthetic process"/>
    <property type="evidence" value="ECO:0007669"/>
    <property type="project" value="UniProtKB-UniPathway"/>
</dbReference>
<keyword evidence="6" id="KW-0808">Transferase</keyword>
<proteinExistence type="inferred from homology"/>
<comment type="pathway">
    <text evidence="2">Phospholipid metabolism; CDP-diacylglycerol biosynthesis; CDP-diacylglycerol from sn-glycerol 3-phosphate: step 1/3.</text>
</comment>
<reference evidence="11 12" key="1">
    <citation type="submission" date="2019-11" db="EMBL/GenBank/DDBJ databases">
        <title>Comparative genomics of hydrocarbon-degrading Desulfosarcina strains.</title>
        <authorList>
            <person name="Watanabe M."/>
            <person name="Kojima H."/>
            <person name="Fukui M."/>
        </authorList>
    </citation>
    <scope>NUCLEOTIDE SEQUENCE [LARGE SCALE GENOMIC DNA]</scope>
    <source>
        <strain evidence="11 12">PL12</strain>
    </source>
</reference>
<evidence type="ECO:0000256" key="3">
    <source>
        <dbReference type="ARBA" id="ARBA00007937"/>
    </source>
</evidence>
<comment type="subcellular location">
    <subcellularLocation>
        <location evidence="1">Endomembrane system</location>
        <topology evidence="1">Peripheral membrane protein</topology>
    </subcellularLocation>
</comment>
<evidence type="ECO:0000313" key="12">
    <source>
        <dbReference type="Proteomes" id="UP000427906"/>
    </source>
</evidence>
<evidence type="ECO:0000256" key="2">
    <source>
        <dbReference type="ARBA" id="ARBA00004765"/>
    </source>
</evidence>
<evidence type="ECO:0000256" key="8">
    <source>
        <dbReference type="ARBA" id="ARBA00023315"/>
    </source>
</evidence>
<keyword evidence="12" id="KW-1185">Reference proteome</keyword>
<dbReference type="Proteomes" id="UP000427906">
    <property type="component" value="Chromosome"/>
</dbReference>
<evidence type="ECO:0000256" key="7">
    <source>
        <dbReference type="ARBA" id="ARBA00023136"/>
    </source>
</evidence>
<protein>
    <recommendedName>
        <fullName evidence="5">Glycerol-3-phosphate acyltransferase</fullName>
        <ecNumber evidence="4">2.3.1.15</ecNumber>
    </recommendedName>
</protein>
<dbReference type="AlphaFoldDB" id="A0A5K7YJ64"/>
<evidence type="ECO:0000259" key="10">
    <source>
        <dbReference type="SMART" id="SM00563"/>
    </source>
</evidence>
<evidence type="ECO:0000256" key="1">
    <source>
        <dbReference type="ARBA" id="ARBA00004184"/>
    </source>
</evidence>
<feature type="domain" description="Phospholipid/glycerol acyltransferase" evidence="10">
    <location>
        <begin position="335"/>
        <end position="462"/>
    </location>
</feature>
<dbReference type="UniPathway" id="UPA00557">
    <property type="reaction ID" value="UER00612"/>
</dbReference>
<dbReference type="SUPFAM" id="SSF69593">
    <property type="entry name" value="Glycerol-3-phosphate (1)-acyltransferase"/>
    <property type="match status" value="1"/>
</dbReference>
<dbReference type="CDD" id="cd07993">
    <property type="entry name" value="LPLAT_DHAPAT-like"/>
    <property type="match status" value="1"/>
</dbReference>
<accession>A0A5K7YJ64</accession>
<evidence type="ECO:0000313" key="11">
    <source>
        <dbReference type="EMBL" id="BBO66464.1"/>
    </source>
</evidence>
<organism evidence="11 12">
    <name type="scientific">Desulfosarcina alkanivorans</name>
    <dbReference type="NCBI Taxonomy" id="571177"/>
    <lineage>
        <taxon>Bacteria</taxon>
        <taxon>Pseudomonadati</taxon>
        <taxon>Thermodesulfobacteriota</taxon>
        <taxon>Desulfobacteria</taxon>
        <taxon>Desulfobacterales</taxon>
        <taxon>Desulfosarcinaceae</taxon>
        <taxon>Desulfosarcina</taxon>
    </lineage>
</organism>
<dbReference type="GO" id="GO:0005886">
    <property type="term" value="C:plasma membrane"/>
    <property type="evidence" value="ECO:0007669"/>
    <property type="project" value="TreeGrafter"/>
</dbReference>
<name>A0A5K7YJ64_9BACT</name>
<evidence type="ECO:0000256" key="5">
    <source>
        <dbReference type="ARBA" id="ARBA00013432"/>
    </source>
</evidence>
<evidence type="ECO:0000256" key="4">
    <source>
        <dbReference type="ARBA" id="ARBA00013113"/>
    </source>
</evidence>
<dbReference type="InterPro" id="IPR041728">
    <property type="entry name" value="GPAT/DHAPAT_LPLAT"/>
</dbReference>
<keyword evidence="8" id="KW-0012">Acyltransferase</keyword>
<dbReference type="GO" id="GO:0012505">
    <property type="term" value="C:endomembrane system"/>
    <property type="evidence" value="ECO:0007669"/>
    <property type="project" value="UniProtKB-SubCell"/>
</dbReference>
<dbReference type="InterPro" id="IPR002123">
    <property type="entry name" value="Plipid/glycerol_acylTrfase"/>
</dbReference>